<evidence type="ECO:0000313" key="1">
    <source>
        <dbReference type="EMBL" id="VDM66791.1"/>
    </source>
</evidence>
<dbReference type="Proteomes" id="UP000270094">
    <property type="component" value="Unassembled WGS sequence"/>
</dbReference>
<dbReference type="OrthoDB" id="5873662at2759"/>
<evidence type="ECO:0000313" key="2">
    <source>
        <dbReference type="Proteomes" id="UP000270094"/>
    </source>
</evidence>
<proteinExistence type="predicted"/>
<organism evidence="1 2">
    <name type="scientific">Strongylus vulgaris</name>
    <name type="common">Blood worm</name>
    <dbReference type="NCBI Taxonomy" id="40348"/>
    <lineage>
        <taxon>Eukaryota</taxon>
        <taxon>Metazoa</taxon>
        <taxon>Ecdysozoa</taxon>
        <taxon>Nematoda</taxon>
        <taxon>Chromadorea</taxon>
        <taxon>Rhabditida</taxon>
        <taxon>Rhabditina</taxon>
        <taxon>Rhabditomorpha</taxon>
        <taxon>Strongyloidea</taxon>
        <taxon>Strongylidae</taxon>
        <taxon>Strongylus</taxon>
    </lineage>
</organism>
<protein>
    <submittedName>
        <fullName evidence="1">Uncharacterized protein</fullName>
    </submittedName>
</protein>
<accession>A0A3P7I058</accession>
<keyword evidence="2" id="KW-1185">Reference proteome</keyword>
<reference evidence="1 2" key="1">
    <citation type="submission" date="2018-11" db="EMBL/GenBank/DDBJ databases">
        <authorList>
            <consortium name="Pathogen Informatics"/>
        </authorList>
    </citation>
    <scope>NUCLEOTIDE SEQUENCE [LARGE SCALE GENOMIC DNA]</scope>
</reference>
<dbReference type="EMBL" id="UYYB01003737">
    <property type="protein sequence ID" value="VDM66791.1"/>
    <property type="molecule type" value="Genomic_DNA"/>
</dbReference>
<sequence>MGSKTGGNTEPMPFVRKWGAAAAAAANSSEDGAVMNGPPPPPSEGASLFVKLLVAKTHIFTGHAVSMFQLQHPIMTHLPIHIVIAAVHVIAENVGNADDGHDLETAIATEDIAAAPEDAAGLETESDQGAEARIVRVIVHEIALAGTDSLPGHENALADTGRKRERKSRWSVTKSFVPDLILCGILVNHVFEFINVFEKAEVGLYSTSTNAAIRFNLELFSTPKIYLGGQKEIKDGFP</sequence>
<name>A0A3P7I058_STRVU</name>
<gene>
    <name evidence="1" type="ORF">SVUK_LOCUS1789</name>
</gene>
<dbReference type="AlphaFoldDB" id="A0A3P7I058"/>